<dbReference type="STRING" id="13706.A0A1X2H584"/>
<keyword evidence="5" id="KW-0805">Transcription regulation</keyword>
<comment type="subcellular location">
    <subcellularLocation>
        <location evidence="1">Nucleus</location>
    </subcellularLocation>
</comment>
<organism evidence="9 10">
    <name type="scientific">Syncephalastrum racemosum</name>
    <name type="common">Filamentous fungus</name>
    <dbReference type="NCBI Taxonomy" id="13706"/>
    <lineage>
        <taxon>Eukaryota</taxon>
        <taxon>Fungi</taxon>
        <taxon>Fungi incertae sedis</taxon>
        <taxon>Mucoromycota</taxon>
        <taxon>Mucoromycotina</taxon>
        <taxon>Mucoromycetes</taxon>
        <taxon>Mucorales</taxon>
        <taxon>Syncephalastraceae</taxon>
        <taxon>Syncephalastrum</taxon>
    </lineage>
</organism>
<keyword evidence="7" id="KW-0539">Nucleus</keyword>
<dbReference type="InParanoid" id="A0A1X2H584"/>
<dbReference type="SMART" id="SM00355">
    <property type="entry name" value="ZnF_C2H2"/>
    <property type="match status" value="3"/>
</dbReference>
<evidence type="ECO:0000256" key="7">
    <source>
        <dbReference type="ARBA" id="ARBA00023242"/>
    </source>
</evidence>
<dbReference type="PANTHER" id="PTHR46179">
    <property type="entry name" value="ZINC FINGER PROTEIN"/>
    <property type="match status" value="1"/>
</dbReference>
<keyword evidence="10" id="KW-1185">Reference proteome</keyword>
<dbReference type="PANTHER" id="PTHR46179:SF13">
    <property type="entry name" value="C2H2-TYPE DOMAIN-CONTAINING PROTEIN"/>
    <property type="match status" value="1"/>
</dbReference>
<dbReference type="Gene3D" id="3.30.160.60">
    <property type="entry name" value="Classic Zinc Finger"/>
    <property type="match status" value="1"/>
</dbReference>
<keyword evidence="3" id="KW-0863">Zinc-finger</keyword>
<dbReference type="Proteomes" id="UP000242180">
    <property type="component" value="Unassembled WGS sequence"/>
</dbReference>
<keyword evidence="2" id="KW-0479">Metal-binding</keyword>
<dbReference type="SUPFAM" id="SSF57667">
    <property type="entry name" value="beta-beta-alpha zinc fingers"/>
    <property type="match status" value="1"/>
</dbReference>
<dbReference type="InterPro" id="IPR013087">
    <property type="entry name" value="Znf_C2H2_type"/>
</dbReference>
<feature type="domain" description="C2H2-type" evidence="8">
    <location>
        <begin position="60"/>
        <end position="83"/>
    </location>
</feature>
<reference evidence="9 10" key="1">
    <citation type="submission" date="2016-07" db="EMBL/GenBank/DDBJ databases">
        <title>Pervasive Adenine N6-methylation of Active Genes in Fungi.</title>
        <authorList>
            <consortium name="DOE Joint Genome Institute"/>
            <person name="Mondo S.J."/>
            <person name="Dannebaum R.O."/>
            <person name="Kuo R.C."/>
            <person name="Labutti K."/>
            <person name="Haridas S."/>
            <person name="Kuo A."/>
            <person name="Salamov A."/>
            <person name="Ahrendt S.R."/>
            <person name="Lipzen A."/>
            <person name="Sullivan W."/>
            <person name="Andreopoulos W.B."/>
            <person name="Clum A."/>
            <person name="Lindquist E."/>
            <person name="Daum C."/>
            <person name="Ramamoorthy G.K."/>
            <person name="Gryganskyi A."/>
            <person name="Culley D."/>
            <person name="Magnuson J.K."/>
            <person name="James T.Y."/>
            <person name="O'Malley M.A."/>
            <person name="Stajich J.E."/>
            <person name="Spatafora J.W."/>
            <person name="Visel A."/>
            <person name="Grigoriev I.V."/>
        </authorList>
    </citation>
    <scope>NUCLEOTIDE SEQUENCE [LARGE SCALE GENOMIC DNA]</scope>
    <source>
        <strain evidence="9 10">NRRL 2496</strain>
    </source>
</reference>
<evidence type="ECO:0000256" key="6">
    <source>
        <dbReference type="ARBA" id="ARBA00023163"/>
    </source>
</evidence>
<dbReference type="GO" id="GO:0006357">
    <property type="term" value="P:regulation of transcription by RNA polymerase II"/>
    <property type="evidence" value="ECO:0007669"/>
    <property type="project" value="TreeGrafter"/>
</dbReference>
<dbReference type="InterPro" id="IPR051061">
    <property type="entry name" value="Zinc_finger_trans_reg"/>
</dbReference>
<evidence type="ECO:0000256" key="2">
    <source>
        <dbReference type="ARBA" id="ARBA00022723"/>
    </source>
</evidence>
<sequence>MLFDTYNARRKHWRVHREHKETFDCKEKTCSKLQFKSKYSLDTHILACHTEPPKRDSLSCQYEGCVLEFRTNAELKDHQVKYHGRKITIKKLYTPILCEIDGCKKVFKYYKSYQKHVDGHCQKLTTTSA</sequence>
<proteinExistence type="predicted"/>
<dbReference type="OrthoDB" id="654211at2759"/>
<evidence type="ECO:0000256" key="3">
    <source>
        <dbReference type="ARBA" id="ARBA00022771"/>
    </source>
</evidence>
<evidence type="ECO:0000256" key="4">
    <source>
        <dbReference type="ARBA" id="ARBA00022833"/>
    </source>
</evidence>
<evidence type="ECO:0000313" key="10">
    <source>
        <dbReference type="Proteomes" id="UP000242180"/>
    </source>
</evidence>
<keyword evidence="4" id="KW-0862">Zinc</keyword>
<evidence type="ECO:0000313" key="9">
    <source>
        <dbReference type="EMBL" id="ORY93566.1"/>
    </source>
</evidence>
<dbReference type="AlphaFoldDB" id="A0A1X2H584"/>
<dbReference type="GO" id="GO:0005634">
    <property type="term" value="C:nucleus"/>
    <property type="evidence" value="ECO:0007669"/>
    <property type="project" value="UniProtKB-SubCell"/>
</dbReference>
<evidence type="ECO:0000256" key="5">
    <source>
        <dbReference type="ARBA" id="ARBA00023015"/>
    </source>
</evidence>
<comment type="caution">
    <text evidence="9">The sequence shown here is derived from an EMBL/GenBank/DDBJ whole genome shotgun (WGS) entry which is preliminary data.</text>
</comment>
<accession>A0A1X2H584</accession>
<feature type="domain" description="C2H2-type" evidence="8">
    <location>
        <begin position="98"/>
        <end position="120"/>
    </location>
</feature>
<gene>
    <name evidence="9" type="ORF">BCR43DRAFT_497167</name>
</gene>
<dbReference type="InterPro" id="IPR036236">
    <property type="entry name" value="Znf_C2H2_sf"/>
</dbReference>
<evidence type="ECO:0000259" key="8">
    <source>
        <dbReference type="PROSITE" id="PS00028"/>
    </source>
</evidence>
<evidence type="ECO:0000256" key="1">
    <source>
        <dbReference type="ARBA" id="ARBA00004123"/>
    </source>
</evidence>
<keyword evidence="6" id="KW-0804">Transcription</keyword>
<name>A0A1X2H584_SYNRA</name>
<dbReference type="PROSITE" id="PS00028">
    <property type="entry name" value="ZINC_FINGER_C2H2_1"/>
    <property type="match status" value="2"/>
</dbReference>
<dbReference type="GO" id="GO:0008270">
    <property type="term" value="F:zinc ion binding"/>
    <property type="evidence" value="ECO:0007669"/>
    <property type="project" value="UniProtKB-KW"/>
</dbReference>
<protein>
    <recommendedName>
        <fullName evidence="8">C2H2-type domain-containing protein</fullName>
    </recommendedName>
</protein>
<dbReference type="EMBL" id="MCGN01000009">
    <property type="protein sequence ID" value="ORY93566.1"/>
    <property type="molecule type" value="Genomic_DNA"/>
</dbReference>